<dbReference type="PROSITE" id="PS50156">
    <property type="entry name" value="SSD"/>
    <property type="match status" value="1"/>
</dbReference>
<reference evidence="10" key="2">
    <citation type="submission" date="2025-08" db="UniProtKB">
        <authorList>
            <consortium name="Ensembl"/>
        </authorList>
    </citation>
    <scope>IDENTIFICATION</scope>
</reference>
<feature type="transmembrane region" description="Helical" evidence="8">
    <location>
        <begin position="430"/>
        <end position="448"/>
    </location>
</feature>
<feature type="transmembrane region" description="Helical" evidence="8">
    <location>
        <begin position="745"/>
        <end position="763"/>
    </location>
</feature>
<dbReference type="Pfam" id="PF12349">
    <property type="entry name" value="Sterol-sensing"/>
    <property type="match status" value="1"/>
</dbReference>
<keyword evidence="11" id="KW-1185">Reference proteome</keyword>
<evidence type="ECO:0000256" key="5">
    <source>
        <dbReference type="ARBA" id="ARBA00023136"/>
    </source>
</evidence>
<dbReference type="Proteomes" id="UP000007875">
    <property type="component" value="Unassembled WGS sequence"/>
</dbReference>
<dbReference type="GO" id="GO:0097108">
    <property type="term" value="F:hedgehog family protein binding"/>
    <property type="evidence" value="ECO:0007669"/>
    <property type="project" value="TreeGrafter"/>
</dbReference>
<organism evidence="10 11">
    <name type="scientific">Ciona savignyi</name>
    <name type="common">Pacific transparent sea squirt</name>
    <dbReference type="NCBI Taxonomy" id="51511"/>
    <lineage>
        <taxon>Eukaryota</taxon>
        <taxon>Metazoa</taxon>
        <taxon>Chordata</taxon>
        <taxon>Tunicata</taxon>
        <taxon>Ascidiacea</taxon>
        <taxon>Phlebobranchia</taxon>
        <taxon>Cionidae</taxon>
        <taxon>Ciona</taxon>
    </lineage>
</organism>
<feature type="transmembrane region" description="Helical" evidence="8">
    <location>
        <begin position="1116"/>
        <end position="1134"/>
    </location>
</feature>
<dbReference type="GO" id="GO:0005886">
    <property type="term" value="C:plasma membrane"/>
    <property type="evidence" value="ECO:0007669"/>
    <property type="project" value="TreeGrafter"/>
</dbReference>
<dbReference type="GO" id="GO:0008158">
    <property type="term" value="F:hedgehog receptor activity"/>
    <property type="evidence" value="ECO:0007669"/>
    <property type="project" value="InterPro"/>
</dbReference>
<evidence type="ECO:0000256" key="8">
    <source>
        <dbReference type="SAM" id="Phobius"/>
    </source>
</evidence>
<feature type="domain" description="SSD" evidence="9">
    <location>
        <begin position="428"/>
        <end position="588"/>
    </location>
</feature>
<feature type="transmembrane region" description="Helical" evidence="8">
    <location>
        <begin position="1017"/>
        <end position="1039"/>
    </location>
</feature>
<dbReference type="NCBIfam" id="TIGR00918">
    <property type="entry name" value="2A060602"/>
    <property type="match status" value="1"/>
</dbReference>
<dbReference type="AlphaFoldDB" id="H2Z0N6"/>
<dbReference type="SUPFAM" id="SSF82866">
    <property type="entry name" value="Multidrug efflux transporter AcrB transmembrane domain"/>
    <property type="match status" value="2"/>
</dbReference>
<dbReference type="Gene3D" id="1.20.1640.10">
    <property type="entry name" value="Multidrug efflux transporter AcrB transmembrane domain"/>
    <property type="match status" value="2"/>
</dbReference>
<evidence type="ECO:0000256" key="1">
    <source>
        <dbReference type="ARBA" id="ARBA00004141"/>
    </source>
</evidence>
<dbReference type="InterPro" id="IPR004766">
    <property type="entry name" value="TM_rcpt_patched"/>
</dbReference>
<reference evidence="11" key="1">
    <citation type="submission" date="2003-08" db="EMBL/GenBank/DDBJ databases">
        <authorList>
            <person name="Birren B."/>
            <person name="Nusbaum C."/>
            <person name="Abebe A."/>
            <person name="Abouelleil A."/>
            <person name="Adekoya E."/>
            <person name="Ait-zahra M."/>
            <person name="Allen N."/>
            <person name="Allen T."/>
            <person name="An P."/>
            <person name="Anderson M."/>
            <person name="Anderson S."/>
            <person name="Arachchi H."/>
            <person name="Armbruster J."/>
            <person name="Bachantsang P."/>
            <person name="Baldwin J."/>
            <person name="Barry A."/>
            <person name="Bayul T."/>
            <person name="Blitshsteyn B."/>
            <person name="Bloom T."/>
            <person name="Blye J."/>
            <person name="Boguslavskiy L."/>
            <person name="Borowsky M."/>
            <person name="Boukhgalter B."/>
            <person name="Brunache A."/>
            <person name="Butler J."/>
            <person name="Calixte N."/>
            <person name="Calvo S."/>
            <person name="Camarata J."/>
            <person name="Campo K."/>
            <person name="Chang J."/>
            <person name="Cheshatsang Y."/>
            <person name="Citroen M."/>
            <person name="Collymore A."/>
            <person name="Considine T."/>
            <person name="Cook A."/>
            <person name="Cooke P."/>
            <person name="Corum B."/>
            <person name="Cuomo C."/>
            <person name="David R."/>
            <person name="Dawoe T."/>
            <person name="Degray S."/>
            <person name="Dodge S."/>
            <person name="Dooley K."/>
            <person name="Dorje P."/>
            <person name="Dorjee K."/>
            <person name="Dorris L."/>
            <person name="Duffey N."/>
            <person name="Dupes A."/>
            <person name="Elkins T."/>
            <person name="Engels R."/>
            <person name="Erickson J."/>
            <person name="Farina A."/>
            <person name="Faro S."/>
            <person name="Ferreira P."/>
            <person name="Fischer H."/>
            <person name="Fitzgerald M."/>
            <person name="Foley K."/>
            <person name="Gage D."/>
            <person name="Galagan J."/>
            <person name="Gearin G."/>
            <person name="Gnerre S."/>
            <person name="Gnirke A."/>
            <person name="Goyette A."/>
            <person name="Graham J."/>
            <person name="Grandbois E."/>
            <person name="Gyaltsen K."/>
            <person name="Hafez N."/>
            <person name="Hagopian D."/>
            <person name="Hagos B."/>
            <person name="Hall J."/>
            <person name="Hatcher B."/>
            <person name="Heller A."/>
            <person name="Higgins H."/>
            <person name="Honan T."/>
            <person name="Horn A."/>
            <person name="Houde N."/>
            <person name="Hughes L."/>
            <person name="Hulme W."/>
            <person name="Husby E."/>
            <person name="Iliev I."/>
            <person name="Jaffe D."/>
            <person name="Jones C."/>
            <person name="Kamal M."/>
            <person name="Kamat A."/>
            <person name="Kamvysselis M."/>
            <person name="Karlsson E."/>
            <person name="Kells C."/>
            <person name="Kieu A."/>
            <person name="Kisner P."/>
            <person name="Kodira C."/>
            <person name="Kulbokas E."/>
            <person name="Labutti K."/>
            <person name="Lama D."/>
            <person name="Landers T."/>
            <person name="Leger J."/>
            <person name="Levine S."/>
            <person name="Lewis D."/>
            <person name="Lewis T."/>
            <person name="Lindblad-toh K."/>
            <person name="Liu X."/>
            <person name="Lokyitsang T."/>
            <person name="Lokyitsang Y."/>
            <person name="Lucien O."/>
            <person name="Lui A."/>
            <person name="Ma L.J."/>
            <person name="Mabbitt R."/>
            <person name="Macdonald J."/>
            <person name="Maclean C."/>
            <person name="Major J."/>
            <person name="Manning J."/>
            <person name="Marabella R."/>
            <person name="Maru K."/>
            <person name="Matthews C."/>
            <person name="Mauceli E."/>
            <person name="Mccarthy M."/>
            <person name="Mcdonough S."/>
            <person name="Mcghee T."/>
            <person name="Meldrim J."/>
            <person name="Meneus L."/>
            <person name="Mesirov J."/>
            <person name="Mihalev A."/>
            <person name="Mihova T."/>
            <person name="Mikkelsen T."/>
            <person name="Mlenga V."/>
            <person name="Moru K."/>
            <person name="Mozes J."/>
            <person name="Mulrain L."/>
            <person name="Munson G."/>
            <person name="Naylor J."/>
            <person name="Newes C."/>
            <person name="Nguyen C."/>
            <person name="Nguyen N."/>
            <person name="Nguyen T."/>
            <person name="Nicol R."/>
            <person name="Nielsen C."/>
            <person name="Nizzari M."/>
            <person name="Norbu C."/>
            <person name="Norbu N."/>
            <person name="O'donnell P."/>
            <person name="Okoawo O."/>
            <person name="O'leary S."/>
            <person name="Omotosho B."/>
            <person name="O'neill K."/>
            <person name="Osman S."/>
            <person name="Parker S."/>
            <person name="Perrin D."/>
            <person name="Phunkhang P."/>
            <person name="Piqani B."/>
            <person name="Purcell S."/>
            <person name="Rachupka T."/>
            <person name="Ramasamy U."/>
            <person name="Rameau R."/>
            <person name="Ray V."/>
            <person name="Raymond C."/>
            <person name="Retta R."/>
            <person name="Richardson S."/>
            <person name="Rise C."/>
            <person name="Rodriguez J."/>
            <person name="Rogers J."/>
            <person name="Rogov P."/>
            <person name="Rutman M."/>
            <person name="Schupbach R."/>
            <person name="Seaman C."/>
            <person name="Settipalli S."/>
            <person name="Sharpe T."/>
            <person name="Sheridan J."/>
            <person name="Sherpa N."/>
            <person name="Shi J."/>
            <person name="Smirnov S."/>
            <person name="Smith C."/>
            <person name="Sougnez C."/>
            <person name="Spencer B."/>
            <person name="Stalker J."/>
            <person name="Stange-thomann N."/>
            <person name="Stavropoulos S."/>
            <person name="Stetson K."/>
            <person name="Stone C."/>
            <person name="Stone S."/>
            <person name="Stubbs M."/>
            <person name="Talamas J."/>
            <person name="Tchuinga P."/>
            <person name="Tenzing P."/>
            <person name="Tesfaye S."/>
            <person name="Theodore J."/>
            <person name="Thoulutsang Y."/>
            <person name="Topham K."/>
            <person name="Towey S."/>
            <person name="Tsamla T."/>
            <person name="Tsomo N."/>
            <person name="Vallee D."/>
            <person name="Vassiliev H."/>
            <person name="Venkataraman V."/>
            <person name="Vinson J."/>
            <person name="Vo A."/>
            <person name="Wade C."/>
            <person name="Wang S."/>
            <person name="Wangchuk T."/>
            <person name="Wangdi T."/>
            <person name="Whittaker C."/>
            <person name="Wilkinson J."/>
            <person name="Wu Y."/>
            <person name="Wyman D."/>
            <person name="Yadav S."/>
            <person name="Yang S."/>
            <person name="Yang X."/>
            <person name="Yeager S."/>
            <person name="Yee E."/>
            <person name="Young G."/>
            <person name="Zainoun J."/>
            <person name="Zembeck L."/>
            <person name="Zimmer A."/>
            <person name="Zody M."/>
            <person name="Lander E."/>
        </authorList>
    </citation>
    <scope>NUCLEOTIDE SEQUENCE [LARGE SCALE GENOMIC DNA]</scope>
</reference>
<keyword evidence="5 8" id="KW-0472">Membrane</keyword>
<keyword evidence="7" id="KW-0325">Glycoprotein</keyword>
<dbReference type="PANTHER" id="PTHR46022">
    <property type="entry name" value="PROTEIN PATCHED"/>
    <property type="match status" value="1"/>
</dbReference>
<dbReference type="GO" id="GO:0005119">
    <property type="term" value="F:smoothened binding"/>
    <property type="evidence" value="ECO:0007669"/>
    <property type="project" value="TreeGrafter"/>
</dbReference>
<dbReference type="Ensembl" id="ENSCSAVT00000011279.1">
    <property type="protein sequence ID" value="ENSCSAVP00000011148.1"/>
    <property type="gene ID" value="ENSCSAVG00000006518.1"/>
</dbReference>
<evidence type="ECO:0000256" key="2">
    <source>
        <dbReference type="ARBA" id="ARBA00005585"/>
    </source>
</evidence>
<feature type="transmembrane region" description="Helical" evidence="8">
    <location>
        <begin position="535"/>
        <end position="555"/>
    </location>
</feature>
<evidence type="ECO:0000256" key="3">
    <source>
        <dbReference type="ARBA" id="ARBA00022692"/>
    </source>
</evidence>
<feature type="transmembrane region" description="Helical" evidence="8">
    <location>
        <begin position="1045"/>
        <end position="1067"/>
    </location>
</feature>
<keyword evidence="4 8" id="KW-1133">Transmembrane helix</keyword>
<feature type="transmembrane region" description="Helical" evidence="8">
    <location>
        <begin position="460"/>
        <end position="485"/>
    </location>
</feature>
<dbReference type="FunFam" id="1.20.1640.10:FF:000048">
    <property type="entry name" value="protein patched homolog 1 isoform X2"/>
    <property type="match status" value="1"/>
</dbReference>
<keyword evidence="3 8" id="KW-0812">Transmembrane</keyword>
<keyword evidence="6" id="KW-0675">Receptor</keyword>
<evidence type="ECO:0000313" key="11">
    <source>
        <dbReference type="Proteomes" id="UP000007875"/>
    </source>
</evidence>
<evidence type="ECO:0000313" key="10">
    <source>
        <dbReference type="Ensembl" id="ENSCSAVP00000011148.1"/>
    </source>
</evidence>
<feature type="transmembrane region" description="Helical" evidence="8">
    <location>
        <begin position="567"/>
        <end position="588"/>
    </location>
</feature>
<accession>H2Z0N6</accession>
<name>H2Z0N6_CIOSA</name>
<dbReference type="PANTHER" id="PTHR46022:SF1">
    <property type="entry name" value="PROTEIN PATCHED"/>
    <property type="match status" value="1"/>
</dbReference>
<evidence type="ECO:0000256" key="4">
    <source>
        <dbReference type="ARBA" id="ARBA00022989"/>
    </source>
</evidence>
<comment type="similarity">
    <text evidence="2">Belongs to the patched family.</text>
</comment>
<dbReference type="InterPro" id="IPR000731">
    <property type="entry name" value="SSD"/>
</dbReference>
<proteinExistence type="inferred from homology"/>
<sequence length="1193" mass="131400">SSNRPRTRTTSNGANADASEIRERIRNDLELLTRPSWCDAKFALSRLDQGKATGNRYALKLRSFLHRVLFKFGCWIQRNAAYVLIIGILALAGCCICLKFAHMETNISKLWVETGGKLEEELKYTADKTTAAPGSTTSDYTLQMLMQAGHDTADIDSMTLHLKAAVEATKVTVVMYNQTWSFDDVCYKQSIPSDEDSSISFILSRVFPCFIIGPLDCFWDGSKLLGPNPPIYLNPTMSDLTWKSMNPIQLINIFRESLRDTSIASELNEYYELMSQAGITTGYTEKWCLDPMDPDCPTTAANYNSREIPDVKTILKAGCSGFASKVMQWPLDLIVGGVQKNTSGYIERARGLQTLFQLMGGTNMYNFHKTVKGGPNWSMSRANAVLLAWQRKFADTIYSIQTGESRDELHAFTEAAATDILNEFSNVSTIRVVGGYLLMIGYACLSLMRSKASRSQGLVGILGVLLVALSVAGGLGICSAIGISFNAASTQVLPFLMLGLGVDDMFLMAHHFGEIAVLSYIPFDERTGECLKRVGVSVSLTSVAILSGFLFSLIIPMPALRAFGLQASVVTVFNLFSVLVIFPSILSLDLERRRQNKLDIFFCFDSRGVNDVVDISAQSNATTFQQCSAHHTPVYNCSPLPGSTHPVEETAEATITMHHTVQHPRTPPPRYTSNIDDAGPKKVGPSPNRPRVAFVNTTESSAPGFLCFKRGARSGSMYACLATLPSLTISQLAERYYAPFLLKNPVRIVVLFLFGGILGLSIYGTTIVKDGLDLGDVLPRGTREHDAIVVQTTYFSFFNMYIVTKEFDYASQQQNLYDLHSRVGNISYVMRQTDNTLTKFWLQYMRDWLADLQQNFDEAWTRGHVNASTWMPQASDKTVLAYKLLLQTGRAEKPTDPGRIVRLVLDDGLIPEDAFYNYLSAWVGNDPLSYAAAQASIKPNPAPWKQKRDANLIIPRSQSIEYAQMPFYLNGLQENADFVSVIKSVRSVCETMTTSDFKSYPSGYPFTFWQQYIDLRYWLFVSLGCVIGAVFVVLSIVLFNPWAAAIMALFLAMIATELLGFMGAAGVKLSAVPAVILVASIGLGVEFTVHITFAFITSCGSRRERVVQSIGHMTGPVVDGAVSTLLGVVMLAGSEFDFIIKYFFQVLGILILLGVLNGLVLLPVVLSLIGPPPEVTPTGGGGRLKTPTPPPRP</sequence>
<comment type="subcellular location">
    <subcellularLocation>
        <location evidence="1">Membrane</location>
        <topology evidence="1">Multi-pass membrane protein</topology>
    </subcellularLocation>
</comment>
<feature type="transmembrane region" description="Helical" evidence="8">
    <location>
        <begin position="505"/>
        <end position="523"/>
    </location>
</feature>
<dbReference type="InterPro" id="IPR053958">
    <property type="entry name" value="HMGCR/SNAP/NPC1-like_SSD"/>
</dbReference>
<dbReference type="GO" id="GO:0045879">
    <property type="term" value="P:negative regulation of smoothened signaling pathway"/>
    <property type="evidence" value="ECO:0007669"/>
    <property type="project" value="TreeGrafter"/>
</dbReference>
<feature type="transmembrane region" description="Helical" evidence="8">
    <location>
        <begin position="80"/>
        <end position="101"/>
    </location>
</feature>
<dbReference type="GeneTree" id="ENSGT00940000167988"/>
<feature type="transmembrane region" description="Helical" evidence="8">
    <location>
        <begin position="1146"/>
        <end position="1169"/>
    </location>
</feature>
<evidence type="ECO:0000259" key="9">
    <source>
        <dbReference type="PROSITE" id="PS50156"/>
    </source>
</evidence>
<protein>
    <recommendedName>
        <fullName evidence="9">SSD domain-containing protein</fullName>
    </recommendedName>
</protein>
<feature type="transmembrane region" description="Helical" evidence="8">
    <location>
        <begin position="1074"/>
        <end position="1096"/>
    </location>
</feature>
<evidence type="ECO:0000256" key="7">
    <source>
        <dbReference type="ARBA" id="ARBA00023180"/>
    </source>
</evidence>
<evidence type="ECO:0000256" key="6">
    <source>
        <dbReference type="ARBA" id="ARBA00023170"/>
    </source>
</evidence>
<reference evidence="10" key="3">
    <citation type="submission" date="2025-09" db="UniProtKB">
        <authorList>
            <consortium name="Ensembl"/>
        </authorList>
    </citation>
    <scope>IDENTIFICATION</scope>
</reference>